<organism evidence="3">
    <name type="scientific">Perkinsus marinus (strain ATCC 50983 / TXsc)</name>
    <dbReference type="NCBI Taxonomy" id="423536"/>
    <lineage>
        <taxon>Eukaryota</taxon>
        <taxon>Sar</taxon>
        <taxon>Alveolata</taxon>
        <taxon>Perkinsozoa</taxon>
        <taxon>Perkinsea</taxon>
        <taxon>Perkinsida</taxon>
        <taxon>Perkinsidae</taxon>
        <taxon>Perkinsus</taxon>
    </lineage>
</organism>
<dbReference type="Proteomes" id="UP000007800">
    <property type="component" value="Unassembled WGS sequence"/>
</dbReference>
<feature type="signal peptide" evidence="1">
    <location>
        <begin position="1"/>
        <end position="16"/>
    </location>
</feature>
<dbReference type="OMA" id="EECEMIC"/>
<dbReference type="OrthoDB" id="418921at2759"/>
<dbReference type="RefSeq" id="XP_002780557.1">
    <property type="nucleotide sequence ID" value="XM_002780511.1"/>
</dbReference>
<gene>
    <name evidence="2" type="ORF">Pmar_PMAR001151</name>
</gene>
<name>C5KT02_PERM5</name>
<evidence type="ECO:0000256" key="1">
    <source>
        <dbReference type="SAM" id="SignalP"/>
    </source>
</evidence>
<evidence type="ECO:0000313" key="2">
    <source>
        <dbReference type="EMBL" id="EER12352.1"/>
    </source>
</evidence>
<evidence type="ECO:0000313" key="3">
    <source>
        <dbReference type="Proteomes" id="UP000007800"/>
    </source>
</evidence>
<keyword evidence="3" id="KW-1185">Reference proteome</keyword>
<feature type="chain" id="PRO_5002954304" description="Ig-like domain-containing protein" evidence="1">
    <location>
        <begin position="17"/>
        <end position="1394"/>
    </location>
</feature>
<dbReference type="GeneID" id="9057399"/>
<protein>
    <recommendedName>
        <fullName evidence="4">Ig-like domain-containing protein</fullName>
    </recommendedName>
</protein>
<proteinExistence type="predicted"/>
<accession>C5KT02</accession>
<dbReference type="InParanoid" id="C5KT02"/>
<evidence type="ECO:0008006" key="4">
    <source>
        <dbReference type="Google" id="ProtNLM"/>
    </source>
</evidence>
<keyword evidence="1" id="KW-0732">Signal</keyword>
<dbReference type="EMBL" id="GG676168">
    <property type="protein sequence ID" value="EER12352.1"/>
    <property type="molecule type" value="Genomic_DNA"/>
</dbReference>
<reference evidence="2 3" key="1">
    <citation type="submission" date="2008-07" db="EMBL/GenBank/DDBJ databases">
        <authorList>
            <person name="El-Sayed N."/>
            <person name="Caler E."/>
            <person name="Inman J."/>
            <person name="Amedeo P."/>
            <person name="Hass B."/>
            <person name="Wortman J."/>
        </authorList>
    </citation>
    <scope>NUCLEOTIDE SEQUENCE [LARGE SCALE GENOMIC DNA]</scope>
    <source>
        <strain evidence="3">ATCC 50983 / TXsc</strain>
    </source>
</reference>
<sequence length="1394" mass="150576">MFLAALLAQLIRLSLQQVSIPIRAFAEGDTDVDIYINGDLAPTDPTLDIYYLNTNYEIQGVNSGVEVFRLASDLVDGDVIAIRATNNKPTEGVEVDTGHTVLIYPSYGAWILALPNFVISTAEHWRCTSQFANSWFAQSYNDASWPMAVEYPIESDCCPWRDRNKAWAAVNAQWLWTDDPVTNRTVYCRYTVDTTDLAEGMDGSGQTASTLAPDYRIQAVRAGSSWITLDINITTVGARVYCLPINTLYRLRTPTSKEIEKSDYYINVTELTDETWVDADDSDVNSNIPSTTSAHIEFTTTTDIEGCRQECRDTLNCGRIAFWIEGTATPGEVDQANCQLLESSDNPPALVSALDPTSVIFHQIRVVTEKLQTIDIQDGLSAGTDYEVYCTVHGPDGSTTPLDDITTRMAEITTTGCFDCGIQTYPVASIRGGFVTASRIFMTIRLNLEGKAYCMASRLTNDISIDIREGAQPDTAYSFWCMTISASGSGVSPDEAIDATRREVRTLAEDDAASLMLSLSTTEELRATVDALKLVAGVSVTGPAMVWCIAIDSLTESASRRMPDRTAIRSGGVFSRILIPRIQVEVDLIDDDRFTIDSAGTYEIYCDAEEDPLPNNSTWTPYPALEMARIESNYASIDLFVNVDRAANISCVALPWILDASSGDGQDGLSQVRPESPSVETVQLEGVNAIVTLPLGGQTTLRLPSLRPGTLHDIYCSTADPVMGENALIYTIDDDAMWGRRQTVHTKGPTPLWKSVECSAGGPCTISGFTGFDLKPGDGLVVRSFGSACRVCECNGVLDPVIGTTGSLCMSVLKVDPQSTATSLALDPRGPWCYVDELHCGDAEESPYHAGLFVSYEACQDRSESVVGLEGFARTADGTNFTWYEEEVSGEEPKELVVTAPGGVYDLCWCPDDPSSSTETCTQMRDYSLYLGILYIRGVSVINDTGVYYCTAGRNCSITLTGISGIAEYDRLAAIPGSCSSWRPTSERDYPGAPGFPDSAITLPLYLSTTYPAQTFSWASPIFAQGGSYSLCWCTANEASDCQSRIIGVNFLGTVGSVRVIGPITGRTFTCKFGAPCNIRDVGGLGLRGDDRVIVSATTDCSVGDMDVHDEVLQAYGRTLDSLASDLLWYDAGNDFPEIHQVWYSRAGMAGVDAPLSADLITGPVVERISVPGFPGDGRSSATQLEGTYTWGEEEPVWPLVAGDYSLCWCGGGLPCIKQEHFNVHLGDGVPNQGVSLPSANGRDFEFAEPPGSTVSDTANILTLPGGQYFLCLCSRPATSGSCVDPQYEASAWPHREDLNRRDQVLDPTSTGSANFNSLAAVLLVRSPKVLSQAFFCFPNNPCTIGPVEGFGLAATDRMKVTASCATGEAKGITGFPNGAVGVATTEEGTYYSW</sequence>